<dbReference type="NCBIfam" id="NF005559">
    <property type="entry name" value="PRK07231.1"/>
    <property type="match status" value="1"/>
</dbReference>
<dbReference type="PRINTS" id="PR00081">
    <property type="entry name" value="GDHRDH"/>
</dbReference>
<dbReference type="Pfam" id="PF13561">
    <property type="entry name" value="adh_short_C2"/>
    <property type="match status" value="1"/>
</dbReference>
<feature type="domain" description="Ketoreductase" evidence="3">
    <location>
        <begin position="8"/>
        <end position="185"/>
    </location>
</feature>
<evidence type="ECO:0000256" key="2">
    <source>
        <dbReference type="ARBA" id="ARBA00023002"/>
    </source>
</evidence>
<gene>
    <name evidence="4" type="ORF">LR394_26385</name>
</gene>
<dbReference type="InterPro" id="IPR036291">
    <property type="entry name" value="NAD(P)-bd_dom_sf"/>
</dbReference>
<proteinExistence type="inferred from homology"/>
<dbReference type="GO" id="GO:0016491">
    <property type="term" value="F:oxidoreductase activity"/>
    <property type="evidence" value="ECO:0007669"/>
    <property type="project" value="UniProtKB-KW"/>
</dbReference>
<accession>A0A9X1SWV6</accession>
<dbReference type="PANTHER" id="PTHR24321">
    <property type="entry name" value="DEHYDROGENASES, SHORT CHAIN"/>
    <property type="match status" value="1"/>
</dbReference>
<keyword evidence="5" id="KW-1185">Reference proteome</keyword>
<dbReference type="SMART" id="SM00822">
    <property type="entry name" value="PKS_KR"/>
    <property type="match status" value="1"/>
</dbReference>
<sequence length="249" mass="25647">MSTLLDGKIALVTGASRGIGAAAARLFATEGATVVLSGRDEAALKDVTHSIGSQASYVVADMAEVPDIERLVATVLQRHGRLDAAFNNAGMGEPPANVADTTEEVFDRVTRVNYKAVYFAVAAEVRAMRASGGGTIVNTSSIGSLLANPALPAYGGAKRAVNSLTASAAVQYAAEGIRINAIAPGLTMTQMIEDWEKATPGIIEHGTAAIPLGRPARPEEMAEAAAWLLSDRSSFVTGVVLPVTGGQSL</sequence>
<dbReference type="PROSITE" id="PS00061">
    <property type="entry name" value="ADH_SHORT"/>
    <property type="match status" value="1"/>
</dbReference>
<organism evidence="4 5">
    <name type="scientific">Kineosporia babensis</name>
    <dbReference type="NCBI Taxonomy" id="499548"/>
    <lineage>
        <taxon>Bacteria</taxon>
        <taxon>Bacillati</taxon>
        <taxon>Actinomycetota</taxon>
        <taxon>Actinomycetes</taxon>
        <taxon>Kineosporiales</taxon>
        <taxon>Kineosporiaceae</taxon>
        <taxon>Kineosporia</taxon>
    </lineage>
</organism>
<dbReference type="PANTHER" id="PTHR24321:SF15">
    <property type="entry name" value="OXIDOREDUCTASE UCPA"/>
    <property type="match status" value="1"/>
</dbReference>
<dbReference type="SUPFAM" id="SSF51735">
    <property type="entry name" value="NAD(P)-binding Rossmann-fold domains"/>
    <property type="match status" value="1"/>
</dbReference>
<dbReference type="Gene3D" id="3.40.50.720">
    <property type="entry name" value="NAD(P)-binding Rossmann-like Domain"/>
    <property type="match status" value="1"/>
</dbReference>
<dbReference type="InterPro" id="IPR002347">
    <property type="entry name" value="SDR_fam"/>
</dbReference>
<dbReference type="FunFam" id="3.40.50.720:FF:000084">
    <property type="entry name" value="Short-chain dehydrogenase reductase"/>
    <property type="match status" value="1"/>
</dbReference>
<comment type="similarity">
    <text evidence="1">Belongs to the short-chain dehydrogenases/reductases (SDR) family.</text>
</comment>
<dbReference type="Proteomes" id="UP001138997">
    <property type="component" value="Unassembled WGS sequence"/>
</dbReference>
<dbReference type="InterPro" id="IPR057326">
    <property type="entry name" value="KR_dom"/>
</dbReference>
<evidence type="ECO:0000313" key="4">
    <source>
        <dbReference type="EMBL" id="MCD5314440.1"/>
    </source>
</evidence>
<evidence type="ECO:0000313" key="5">
    <source>
        <dbReference type="Proteomes" id="UP001138997"/>
    </source>
</evidence>
<name>A0A9X1SWV6_9ACTN</name>
<dbReference type="EMBL" id="JAJOMB010000016">
    <property type="protein sequence ID" value="MCD5314440.1"/>
    <property type="molecule type" value="Genomic_DNA"/>
</dbReference>
<dbReference type="CDD" id="cd05233">
    <property type="entry name" value="SDR_c"/>
    <property type="match status" value="1"/>
</dbReference>
<evidence type="ECO:0000259" key="3">
    <source>
        <dbReference type="SMART" id="SM00822"/>
    </source>
</evidence>
<comment type="caution">
    <text evidence="4">The sequence shown here is derived from an EMBL/GenBank/DDBJ whole genome shotgun (WGS) entry which is preliminary data.</text>
</comment>
<dbReference type="InterPro" id="IPR020904">
    <property type="entry name" value="Sc_DH/Rdtase_CS"/>
</dbReference>
<dbReference type="RefSeq" id="WP_231446957.1">
    <property type="nucleotide sequence ID" value="NZ_JAJOMB010000016.1"/>
</dbReference>
<keyword evidence="2" id="KW-0560">Oxidoreductase</keyword>
<dbReference type="PRINTS" id="PR00080">
    <property type="entry name" value="SDRFAMILY"/>
</dbReference>
<protein>
    <submittedName>
        <fullName evidence="4">SDR family oxidoreductase</fullName>
    </submittedName>
</protein>
<reference evidence="4" key="1">
    <citation type="submission" date="2021-11" db="EMBL/GenBank/DDBJ databases">
        <title>Streptomyces corallinus and Kineosporia corallina sp. nov., two new coral-derived marine actinobacteria.</title>
        <authorList>
            <person name="Buangrab K."/>
            <person name="Sutthacheep M."/>
            <person name="Yeemin T."/>
            <person name="Harunari E."/>
            <person name="Igarashi Y."/>
            <person name="Sripreechasak P."/>
            <person name="Kanchanasin P."/>
            <person name="Tanasupawat S."/>
            <person name="Phongsopitanun W."/>
        </authorList>
    </citation>
    <scope>NUCLEOTIDE SEQUENCE</scope>
    <source>
        <strain evidence="4">JCM 31032</strain>
    </source>
</reference>
<dbReference type="AlphaFoldDB" id="A0A9X1SWV6"/>
<evidence type="ECO:0000256" key="1">
    <source>
        <dbReference type="ARBA" id="ARBA00006484"/>
    </source>
</evidence>